<dbReference type="PANTHER" id="PTHR47926">
    <property type="entry name" value="PENTATRICOPEPTIDE REPEAT-CONTAINING PROTEIN"/>
    <property type="match status" value="1"/>
</dbReference>
<proteinExistence type="predicted"/>
<feature type="repeat" description="PPR" evidence="2">
    <location>
        <begin position="306"/>
        <end position="340"/>
    </location>
</feature>
<keyword evidence="1" id="KW-0677">Repeat</keyword>
<name>S8CM73_9LAMI</name>
<dbReference type="Pfam" id="PF20431">
    <property type="entry name" value="E_motif"/>
    <property type="match status" value="1"/>
</dbReference>
<dbReference type="Pfam" id="PF13041">
    <property type="entry name" value="PPR_2"/>
    <property type="match status" value="2"/>
</dbReference>
<evidence type="ECO:0000256" key="2">
    <source>
        <dbReference type="PROSITE-ProRule" id="PRU00708"/>
    </source>
</evidence>
<dbReference type="FunFam" id="1.25.40.10:FF:000305">
    <property type="entry name" value="Pentatricopeptide repeat-containing protein mitochondrial"/>
    <property type="match status" value="1"/>
</dbReference>
<dbReference type="NCBIfam" id="TIGR00756">
    <property type="entry name" value="PPR"/>
    <property type="match status" value="3"/>
</dbReference>
<accession>S8CM73</accession>
<evidence type="ECO:0000256" key="1">
    <source>
        <dbReference type="ARBA" id="ARBA00022737"/>
    </source>
</evidence>
<dbReference type="GO" id="GO:0009451">
    <property type="term" value="P:RNA modification"/>
    <property type="evidence" value="ECO:0007669"/>
    <property type="project" value="InterPro"/>
</dbReference>
<evidence type="ECO:0000313" key="3">
    <source>
        <dbReference type="EMBL" id="EPS65846.1"/>
    </source>
</evidence>
<organism evidence="3 4">
    <name type="scientific">Genlisea aurea</name>
    <dbReference type="NCBI Taxonomy" id="192259"/>
    <lineage>
        <taxon>Eukaryota</taxon>
        <taxon>Viridiplantae</taxon>
        <taxon>Streptophyta</taxon>
        <taxon>Embryophyta</taxon>
        <taxon>Tracheophyta</taxon>
        <taxon>Spermatophyta</taxon>
        <taxon>Magnoliopsida</taxon>
        <taxon>eudicotyledons</taxon>
        <taxon>Gunneridae</taxon>
        <taxon>Pentapetalae</taxon>
        <taxon>asterids</taxon>
        <taxon>lamiids</taxon>
        <taxon>Lamiales</taxon>
        <taxon>Lentibulariaceae</taxon>
        <taxon>Genlisea</taxon>
    </lineage>
</organism>
<dbReference type="InterPro" id="IPR046848">
    <property type="entry name" value="E_motif"/>
</dbReference>
<evidence type="ECO:0000313" key="4">
    <source>
        <dbReference type="Proteomes" id="UP000015453"/>
    </source>
</evidence>
<gene>
    <name evidence="3" type="ORF">M569_08930</name>
</gene>
<feature type="repeat" description="PPR" evidence="2">
    <location>
        <begin position="407"/>
        <end position="441"/>
    </location>
</feature>
<feature type="repeat" description="PPR" evidence="2">
    <location>
        <begin position="207"/>
        <end position="241"/>
    </location>
</feature>
<dbReference type="PROSITE" id="PS51375">
    <property type="entry name" value="PPR"/>
    <property type="match status" value="4"/>
</dbReference>
<dbReference type="Proteomes" id="UP000015453">
    <property type="component" value="Unassembled WGS sequence"/>
</dbReference>
<dbReference type="Pfam" id="PF01535">
    <property type="entry name" value="PPR"/>
    <property type="match status" value="4"/>
</dbReference>
<sequence length="740" mass="82113">MTGGLAYILDEDDTLIPKVNKEIVKIQRVVAPAGQLQLKNLIESHVEKTGSSRGAIILKEWDKYLPLFWQLVPPSEEDTPEASASYEPTSADKLAVKSRMDGRGGHDGRRPAGINLAGLVVLNAAKCYGKFSSRRTRVFSLQACIVSLQTCSENHQLSNGRAIHSRMIACGHRESPLSATSLINMYCKCFSIPDAISVFHESTHVHNVFIYNSIVAGLTFNDFSVEALEIYFRMRLAGVVPDNYTFPSVIKACSEIEDLKHIHGTVYKFGLDLDLFIGSALLRCYLEFEAMNDAVKVFEELPVRDDVVLWNSMINGYVQIGRFDTALMVFRRMMNAELTPSNFTVTGVLSALALACDVRNGKLLHAFALKMNYQSMVAVSNALIDMYGKCLHLADALSVFDGMLEKDMFSWNSIVSVHAQCDNQDGTLTLLREMLNSGFRIDLATATAALRACAYLAALMQGREIHGYMIRNGLDSPGETCIHNTIMDMYTKCGNIRAAQCVFNKMKIRDVASWNILVMGYGMHGLGNKALDLFFIMCDAGFKPDAISFTGVLSACSHSGFLRQGQELLESMLPKYGVSPAIEHYACIVDMLGRAGRIEEAWKLIESMVVEPNQVVWRAFLNACKLHGFEASRFAEIAALRVLELEPDHCGNYVLMSNMYGANGKYEQVAGLRHAMKQNDVKKSPGCSWIELSDGTAHAFFNGDRSHRENLSLYDGLNSLYSCFLEHDSSMEWCTVPTAV</sequence>
<keyword evidence="4" id="KW-1185">Reference proteome</keyword>
<dbReference type="GO" id="GO:0016491">
    <property type="term" value="F:oxidoreductase activity"/>
    <property type="evidence" value="ECO:0007669"/>
    <property type="project" value="InterPro"/>
</dbReference>
<dbReference type="PANTHER" id="PTHR47926:SF344">
    <property type="entry name" value="OS07G0636900 PROTEIN"/>
    <property type="match status" value="1"/>
</dbReference>
<dbReference type="Gene3D" id="2.160.20.60">
    <property type="entry name" value="Glutamate synthase, alpha subunit, C-terminal domain"/>
    <property type="match status" value="1"/>
</dbReference>
<dbReference type="SUPFAM" id="SSF48452">
    <property type="entry name" value="TPR-like"/>
    <property type="match status" value="1"/>
</dbReference>
<dbReference type="AlphaFoldDB" id="S8CM73"/>
<dbReference type="OrthoDB" id="631241at2759"/>
<reference evidence="3 4" key="1">
    <citation type="journal article" date="2013" name="BMC Genomics">
        <title>The miniature genome of a carnivorous plant Genlisea aurea contains a low number of genes and short non-coding sequences.</title>
        <authorList>
            <person name="Leushkin E.V."/>
            <person name="Sutormin R.A."/>
            <person name="Nabieva E.R."/>
            <person name="Penin A.A."/>
            <person name="Kondrashov A.S."/>
            <person name="Logacheva M.D."/>
        </authorList>
    </citation>
    <scope>NUCLEOTIDE SEQUENCE [LARGE SCALE GENOMIC DNA]</scope>
</reference>
<dbReference type="InterPro" id="IPR002885">
    <property type="entry name" value="PPR_rpt"/>
</dbReference>
<evidence type="ECO:0008006" key="5">
    <source>
        <dbReference type="Google" id="ProtNLM"/>
    </source>
</evidence>
<dbReference type="Gene3D" id="1.25.40.10">
    <property type="entry name" value="Tetratricopeptide repeat domain"/>
    <property type="match status" value="4"/>
</dbReference>
<dbReference type="InterPro" id="IPR046960">
    <property type="entry name" value="PPR_At4g14850-like_plant"/>
</dbReference>
<dbReference type="InterPro" id="IPR036485">
    <property type="entry name" value="Glu_synth_asu_C_sf"/>
</dbReference>
<dbReference type="FunFam" id="1.25.40.10:FF:000627">
    <property type="entry name" value="Pentatricopeptide repeat-containing protein"/>
    <property type="match status" value="1"/>
</dbReference>
<dbReference type="InterPro" id="IPR011990">
    <property type="entry name" value="TPR-like_helical_dom_sf"/>
</dbReference>
<protein>
    <recommendedName>
        <fullName evidence="5">Pentatricopeptide repeat-containing protein</fullName>
    </recommendedName>
</protein>
<dbReference type="GO" id="GO:0003723">
    <property type="term" value="F:RNA binding"/>
    <property type="evidence" value="ECO:0007669"/>
    <property type="project" value="InterPro"/>
</dbReference>
<comment type="caution">
    <text evidence="3">The sequence shown here is derived from an EMBL/GenBank/DDBJ whole genome shotgun (WGS) entry which is preliminary data.</text>
</comment>
<dbReference type="EMBL" id="AUSU01004001">
    <property type="protein sequence ID" value="EPS65846.1"/>
    <property type="molecule type" value="Genomic_DNA"/>
</dbReference>
<dbReference type="SUPFAM" id="SSF69336">
    <property type="entry name" value="Alpha subunit of glutamate synthase, C-terminal domain"/>
    <property type="match status" value="1"/>
</dbReference>
<feature type="repeat" description="PPR" evidence="2">
    <location>
        <begin position="510"/>
        <end position="544"/>
    </location>
</feature>